<feature type="signal peptide" evidence="1">
    <location>
        <begin position="1"/>
        <end position="19"/>
    </location>
</feature>
<dbReference type="PANTHER" id="PTHR10151:SF63">
    <property type="entry name" value="ECTONUCLEOTIDE PYROPHOSPHATASE_PHOSPHODIESTERASE FAMILY MEMBER 7"/>
    <property type="match status" value="1"/>
</dbReference>
<evidence type="ECO:0008006" key="4">
    <source>
        <dbReference type="Google" id="ProtNLM"/>
    </source>
</evidence>
<keyword evidence="1" id="KW-0732">Signal</keyword>
<reference evidence="2" key="1">
    <citation type="submission" date="2025-08" db="UniProtKB">
        <authorList>
            <consortium name="Ensembl"/>
        </authorList>
    </citation>
    <scope>IDENTIFICATION</scope>
</reference>
<dbReference type="STRING" id="1841481.ENSSLDP00000007694"/>
<evidence type="ECO:0000256" key="1">
    <source>
        <dbReference type="SAM" id="SignalP"/>
    </source>
</evidence>
<dbReference type="Pfam" id="PF01663">
    <property type="entry name" value="Phosphodiest"/>
    <property type="match status" value="1"/>
</dbReference>
<name>A0A3B4WRZ2_SERLL</name>
<dbReference type="InterPro" id="IPR017850">
    <property type="entry name" value="Alkaline_phosphatase_core_sf"/>
</dbReference>
<organism evidence="2 3">
    <name type="scientific">Seriola lalandi dorsalis</name>
    <dbReference type="NCBI Taxonomy" id="1841481"/>
    <lineage>
        <taxon>Eukaryota</taxon>
        <taxon>Metazoa</taxon>
        <taxon>Chordata</taxon>
        <taxon>Craniata</taxon>
        <taxon>Vertebrata</taxon>
        <taxon>Euteleostomi</taxon>
        <taxon>Actinopterygii</taxon>
        <taxon>Neopterygii</taxon>
        <taxon>Teleostei</taxon>
        <taxon>Neoteleostei</taxon>
        <taxon>Acanthomorphata</taxon>
        <taxon>Carangaria</taxon>
        <taxon>Carangiformes</taxon>
        <taxon>Carangidae</taxon>
        <taxon>Seriola</taxon>
    </lineage>
</organism>
<dbReference type="PANTHER" id="PTHR10151">
    <property type="entry name" value="ECTONUCLEOTIDE PYROPHOSPHATASE/PHOSPHODIESTERASE"/>
    <property type="match status" value="1"/>
</dbReference>
<accession>A0A3B4WRZ2</accession>
<dbReference type="Gene3D" id="3.40.720.10">
    <property type="entry name" value="Alkaline Phosphatase, subunit A"/>
    <property type="match status" value="1"/>
</dbReference>
<dbReference type="AlphaFoldDB" id="A0A3B4WRZ2"/>
<dbReference type="Proteomes" id="UP000261360">
    <property type="component" value="Unplaced"/>
</dbReference>
<dbReference type="GeneTree" id="ENSGT00940000159339"/>
<protein>
    <recommendedName>
        <fullName evidence="4">Ectonucleotide pyrophosphatase/phosphodiesterase 7</fullName>
    </recommendedName>
</protein>
<keyword evidence="3" id="KW-1185">Reference proteome</keyword>
<dbReference type="SUPFAM" id="SSF53649">
    <property type="entry name" value="Alkaline phosphatase-like"/>
    <property type="match status" value="1"/>
</dbReference>
<evidence type="ECO:0000313" key="2">
    <source>
        <dbReference type="Ensembl" id="ENSSLDP00000007694.1"/>
    </source>
</evidence>
<feature type="chain" id="PRO_5017276237" description="Ectonucleotide pyrophosphatase/phosphodiesterase 7" evidence="1">
    <location>
        <begin position="20"/>
        <end position="106"/>
    </location>
</feature>
<proteinExistence type="predicted"/>
<dbReference type="Ensembl" id="ENSSLDT00000007943.1">
    <property type="protein sequence ID" value="ENSSLDP00000007694.1"/>
    <property type="gene ID" value="ENSSLDG00000006121.1"/>
</dbReference>
<sequence length="106" mass="11682">MLPLCLAILSLISSSPCTAAPPRDYVSDLQSVLTGSTRNKLLLISFDGFRWDYDRDVETPNLDKMAQDGVKAAYVTPAFLTITSPSHFTMLTGKNINLAFMPFHAK</sequence>
<evidence type="ECO:0000313" key="3">
    <source>
        <dbReference type="Proteomes" id="UP000261360"/>
    </source>
</evidence>
<reference evidence="2" key="2">
    <citation type="submission" date="2025-09" db="UniProtKB">
        <authorList>
            <consortium name="Ensembl"/>
        </authorList>
    </citation>
    <scope>IDENTIFICATION</scope>
</reference>
<dbReference type="InterPro" id="IPR002591">
    <property type="entry name" value="Phosphodiest/P_Trfase"/>
</dbReference>